<keyword evidence="1" id="KW-1133">Transmembrane helix</keyword>
<gene>
    <name evidence="2" type="ORF">FGK64_02200</name>
</gene>
<organism evidence="2 3">
    <name type="scientific">Arenibacterium halophilum</name>
    <dbReference type="NCBI Taxonomy" id="2583821"/>
    <lineage>
        <taxon>Bacteria</taxon>
        <taxon>Pseudomonadati</taxon>
        <taxon>Pseudomonadota</taxon>
        <taxon>Alphaproteobacteria</taxon>
        <taxon>Rhodobacterales</taxon>
        <taxon>Paracoccaceae</taxon>
        <taxon>Arenibacterium</taxon>
    </lineage>
</organism>
<dbReference type="Proteomes" id="UP001191082">
    <property type="component" value="Unassembled WGS sequence"/>
</dbReference>
<evidence type="ECO:0000313" key="2">
    <source>
        <dbReference type="EMBL" id="TMV14811.1"/>
    </source>
</evidence>
<keyword evidence="1" id="KW-0472">Membrane</keyword>
<keyword evidence="3" id="KW-1185">Reference proteome</keyword>
<comment type="caution">
    <text evidence="2">The sequence shown here is derived from an EMBL/GenBank/DDBJ whole genome shotgun (WGS) entry which is preliminary data.</text>
</comment>
<accession>A0ABY2XCQ9</accession>
<dbReference type="Pfam" id="PF17272">
    <property type="entry name" value="DUF5337"/>
    <property type="match status" value="1"/>
</dbReference>
<keyword evidence="1" id="KW-0812">Transmembrane</keyword>
<sequence>MTGPTPQKRAGQRTALLIAGIGVLWIGANAAGAYFGWSNRTRALFDLAALAGFGFALLQTFILWRKRQHDDKG</sequence>
<proteinExistence type="predicted"/>
<protein>
    <recommendedName>
        <fullName evidence="4">DUF5337 domain-containing protein</fullName>
    </recommendedName>
</protein>
<evidence type="ECO:0000256" key="1">
    <source>
        <dbReference type="SAM" id="Phobius"/>
    </source>
</evidence>
<evidence type="ECO:0008006" key="4">
    <source>
        <dbReference type="Google" id="ProtNLM"/>
    </source>
</evidence>
<name>A0ABY2XCQ9_9RHOB</name>
<dbReference type="EMBL" id="VCPC01000001">
    <property type="protein sequence ID" value="TMV14811.1"/>
    <property type="molecule type" value="Genomic_DNA"/>
</dbReference>
<feature type="transmembrane region" description="Helical" evidence="1">
    <location>
        <begin position="43"/>
        <end position="64"/>
    </location>
</feature>
<dbReference type="RefSeq" id="WP_138862164.1">
    <property type="nucleotide sequence ID" value="NZ_VCPC01000001.1"/>
</dbReference>
<dbReference type="InterPro" id="IPR020308">
    <property type="entry name" value="Uncharacterised_Ynq1"/>
</dbReference>
<reference evidence="2 3" key="1">
    <citation type="submission" date="2019-05" db="EMBL/GenBank/DDBJ databases">
        <title>Marivita sp. nov. isolated from sea sediment.</title>
        <authorList>
            <person name="Kim W."/>
        </authorList>
    </citation>
    <scope>NUCLEOTIDE SEQUENCE [LARGE SCALE GENOMIC DNA]</scope>
    <source>
        <strain evidence="2 3">CAU 1492</strain>
    </source>
</reference>
<feature type="transmembrane region" description="Helical" evidence="1">
    <location>
        <begin position="15"/>
        <end position="37"/>
    </location>
</feature>
<evidence type="ECO:0000313" key="3">
    <source>
        <dbReference type="Proteomes" id="UP001191082"/>
    </source>
</evidence>